<feature type="transmembrane region" description="Helical" evidence="12">
    <location>
        <begin position="343"/>
        <end position="361"/>
    </location>
</feature>
<feature type="transmembrane region" description="Helical" evidence="12">
    <location>
        <begin position="49"/>
        <end position="68"/>
    </location>
</feature>
<feature type="transmembrane region" description="Helical" evidence="12">
    <location>
        <begin position="367"/>
        <end position="390"/>
    </location>
</feature>
<name>A0A918U6R7_9NEIS</name>
<feature type="transmembrane region" description="Helical" evidence="12">
    <location>
        <begin position="80"/>
        <end position="97"/>
    </location>
</feature>
<dbReference type="Gene3D" id="1.20.1720.10">
    <property type="entry name" value="Multidrug resistance protein D"/>
    <property type="match status" value="1"/>
</dbReference>
<proteinExistence type="inferred from homology"/>
<keyword evidence="9" id="KW-0046">Antibiotic resistance</keyword>
<dbReference type="Proteomes" id="UP000645257">
    <property type="component" value="Unassembled WGS sequence"/>
</dbReference>
<organism evidence="14 15">
    <name type="scientific">Paludibacterium paludis</name>
    <dbReference type="NCBI Taxonomy" id="1225769"/>
    <lineage>
        <taxon>Bacteria</taxon>
        <taxon>Pseudomonadati</taxon>
        <taxon>Pseudomonadota</taxon>
        <taxon>Betaproteobacteria</taxon>
        <taxon>Neisseriales</taxon>
        <taxon>Chromobacteriaceae</taxon>
        <taxon>Paludibacterium</taxon>
    </lineage>
</organism>
<accession>A0A918U6R7</accession>
<evidence type="ECO:0000256" key="12">
    <source>
        <dbReference type="SAM" id="Phobius"/>
    </source>
</evidence>
<dbReference type="InterPro" id="IPR005829">
    <property type="entry name" value="Sugar_transporter_CS"/>
</dbReference>
<evidence type="ECO:0000256" key="2">
    <source>
        <dbReference type="ARBA" id="ARBA00011245"/>
    </source>
</evidence>
<evidence type="ECO:0000313" key="14">
    <source>
        <dbReference type="EMBL" id="GGY03973.1"/>
    </source>
</evidence>
<dbReference type="GO" id="GO:0005886">
    <property type="term" value="C:plasma membrane"/>
    <property type="evidence" value="ECO:0007669"/>
    <property type="project" value="UniProtKB-SubCell"/>
</dbReference>
<dbReference type="SUPFAM" id="SSF103473">
    <property type="entry name" value="MFS general substrate transporter"/>
    <property type="match status" value="1"/>
</dbReference>
<keyword evidence="15" id="KW-1185">Reference proteome</keyword>
<keyword evidence="6 12" id="KW-0812">Transmembrane</keyword>
<keyword evidence="8 12" id="KW-0472">Membrane</keyword>
<evidence type="ECO:0000256" key="4">
    <source>
        <dbReference type="ARBA" id="ARBA00022475"/>
    </source>
</evidence>
<dbReference type="PROSITE" id="PS50850">
    <property type="entry name" value="MFS"/>
    <property type="match status" value="1"/>
</dbReference>
<dbReference type="NCBIfam" id="NF011931">
    <property type="entry name" value="PRK15402.1"/>
    <property type="match status" value="1"/>
</dbReference>
<evidence type="ECO:0000256" key="9">
    <source>
        <dbReference type="ARBA" id="ARBA00023251"/>
    </source>
</evidence>
<feature type="transmembrane region" description="Helical" evidence="12">
    <location>
        <begin position="12"/>
        <end position="29"/>
    </location>
</feature>
<dbReference type="GO" id="GO:0046677">
    <property type="term" value="P:response to antibiotic"/>
    <property type="evidence" value="ECO:0007669"/>
    <property type="project" value="UniProtKB-KW"/>
</dbReference>
<protein>
    <recommendedName>
        <fullName evidence="11">Multidrug transporter MdfA</fullName>
    </recommendedName>
</protein>
<dbReference type="PANTHER" id="PTHR23502:SF43">
    <property type="entry name" value="MULTIDRUG TRANSPORTER MDFA"/>
    <property type="match status" value="1"/>
</dbReference>
<dbReference type="GO" id="GO:0015385">
    <property type="term" value="F:sodium:proton antiporter activity"/>
    <property type="evidence" value="ECO:0007669"/>
    <property type="project" value="TreeGrafter"/>
</dbReference>
<feature type="transmembrane region" description="Helical" evidence="12">
    <location>
        <begin position="138"/>
        <end position="161"/>
    </location>
</feature>
<dbReference type="CDD" id="cd17320">
    <property type="entry name" value="MFS_MdfA_MDR_like"/>
    <property type="match status" value="1"/>
</dbReference>
<evidence type="ECO:0000256" key="3">
    <source>
        <dbReference type="ARBA" id="ARBA00022448"/>
    </source>
</evidence>
<comment type="similarity">
    <text evidence="10">Belongs to the major facilitator superfamily. MdfA family.</text>
</comment>
<feature type="transmembrane region" description="Helical" evidence="12">
    <location>
        <begin position="250"/>
        <end position="272"/>
    </location>
</feature>
<dbReference type="PANTHER" id="PTHR23502">
    <property type="entry name" value="MAJOR FACILITATOR SUPERFAMILY"/>
    <property type="match status" value="1"/>
</dbReference>
<reference evidence="14" key="1">
    <citation type="journal article" date="2014" name="Int. J. Syst. Evol. Microbiol.">
        <title>Complete genome sequence of Corynebacterium casei LMG S-19264T (=DSM 44701T), isolated from a smear-ripened cheese.</title>
        <authorList>
            <consortium name="US DOE Joint Genome Institute (JGI-PGF)"/>
            <person name="Walter F."/>
            <person name="Albersmeier A."/>
            <person name="Kalinowski J."/>
            <person name="Ruckert C."/>
        </authorList>
    </citation>
    <scope>NUCLEOTIDE SEQUENCE</scope>
    <source>
        <strain evidence="14">KCTC 32182</strain>
    </source>
</reference>
<feature type="transmembrane region" description="Helical" evidence="12">
    <location>
        <begin position="109"/>
        <end position="126"/>
    </location>
</feature>
<evidence type="ECO:0000256" key="11">
    <source>
        <dbReference type="ARBA" id="ARBA00040126"/>
    </source>
</evidence>
<feature type="domain" description="Major facilitator superfamily (MFS) profile" evidence="13">
    <location>
        <begin position="10"/>
        <end position="396"/>
    </location>
</feature>
<feature type="transmembrane region" description="Helical" evidence="12">
    <location>
        <begin position="284"/>
        <end position="304"/>
    </location>
</feature>
<evidence type="ECO:0000256" key="8">
    <source>
        <dbReference type="ARBA" id="ARBA00023136"/>
    </source>
</evidence>
<dbReference type="EMBL" id="BMYX01000001">
    <property type="protein sequence ID" value="GGY03973.1"/>
    <property type="molecule type" value="Genomic_DNA"/>
</dbReference>
<evidence type="ECO:0000313" key="15">
    <source>
        <dbReference type="Proteomes" id="UP000645257"/>
    </source>
</evidence>
<feature type="transmembrane region" description="Helical" evidence="12">
    <location>
        <begin position="310"/>
        <end position="331"/>
    </location>
</feature>
<dbReference type="InterPro" id="IPR020846">
    <property type="entry name" value="MFS_dom"/>
</dbReference>
<dbReference type="InterPro" id="IPR036259">
    <property type="entry name" value="MFS_trans_sf"/>
</dbReference>
<keyword evidence="7 12" id="KW-1133">Transmembrane helix</keyword>
<evidence type="ECO:0000256" key="1">
    <source>
        <dbReference type="ARBA" id="ARBA00004429"/>
    </source>
</evidence>
<comment type="caution">
    <text evidence="14">The sequence shown here is derived from an EMBL/GenBank/DDBJ whole genome shotgun (WGS) entry which is preliminary data.</text>
</comment>
<keyword evidence="3" id="KW-0813">Transport</keyword>
<dbReference type="RefSeq" id="WP_189530387.1">
    <property type="nucleotide sequence ID" value="NZ_BMYX01000001.1"/>
</dbReference>
<evidence type="ECO:0000256" key="5">
    <source>
        <dbReference type="ARBA" id="ARBA00022519"/>
    </source>
</evidence>
<gene>
    <name evidence="14" type="primary">cmr</name>
    <name evidence="14" type="ORF">GCM10011289_02940</name>
</gene>
<keyword evidence="4" id="KW-1003">Cell membrane</keyword>
<dbReference type="AlphaFoldDB" id="A0A918U6R7"/>
<evidence type="ECO:0000256" key="10">
    <source>
        <dbReference type="ARBA" id="ARBA00038406"/>
    </source>
</evidence>
<dbReference type="Pfam" id="PF07690">
    <property type="entry name" value="MFS_1"/>
    <property type="match status" value="1"/>
</dbReference>
<feature type="transmembrane region" description="Helical" evidence="12">
    <location>
        <begin position="167"/>
        <end position="188"/>
    </location>
</feature>
<reference evidence="14" key="2">
    <citation type="submission" date="2020-09" db="EMBL/GenBank/DDBJ databases">
        <authorList>
            <person name="Sun Q."/>
            <person name="Kim S."/>
        </authorList>
    </citation>
    <scope>NUCLEOTIDE SEQUENCE</scope>
    <source>
        <strain evidence="14">KCTC 32182</strain>
    </source>
</reference>
<dbReference type="InterPro" id="IPR011701">
    <property type="entry name" value="MFS"/>
</dbReference>
<comment type="subcellular location">
    <subcellularLocation>
        <location evidence="1">Cell inner membrane</location>
        <topology evidence="1">Multi-pass membrane protein</topology>
    </subcellularLocation>
</comment>
<evidence type="ECO:0000259" key="13">
    <source>
        <dbReference type="PROSITE" id="PS50850"/>
    </source>
</evidence>
<evidence type="ECO:0000256" key="7">
    <source>
        <dbReference type="ARBA" id="ARBA00022989"/>
    </source>
</evidence>
<comment type="subunit">
    <text evidence="2">Monomer.</text>
</comment>
<feature type="transmembrane region" description="Helical" evidence="12">
    <location>
        <begin position="217"/>
        <end position="238"/>
    </location>
</feature>
<dbReference type="GO" id="GO:1990961">
    <property type="term" value="P:xenobiotic detoxification by transmembrane export across the plasma membrane"/>
    <property type="evidence" value="ECO:0007669"/>
    <property type="project" value="TreeGrafter"/>
</dbReference>
<sequence length="413" mass="43455">MQKLSRLTPSTLLFPMALVLFEFAVYIANDMIQPGMLAVTREFGADASWVPSAMTAFLLGGAVLSWLVGPVSDRVGRRPVMLGGVVFFIAACLATFLCRSIESFTLLRVLQGMGLCFISAVGYATIQEAYEEKAAVKVTALMANVALIAPLVGPVAGAAMIEVLPWRASFVFIAVLSAIAFAGLVSSMPETVAPDRAREPLGKMLTDYVQVFSNRRFVASALCIPLLALPMLGWIALSPLMLVENAGLTTLQYGLCQIPVFGSLILGNLLLVRVADRWPLGHSVKVGSVPVIGGMLLMSAGTLLTNHDAVFLVTGMCLMALGEGLAFAVLYRFALMASPVAKGTVSAAMTIISMVAYAAGIEALKHAWLAAGVAGFAVLALVISVVFRLVSRPLVKVAMAERETGGNVAADAA</sequence>
<keyword evidence="5" id="KW-0997">Cell inner membrane</keyword>
<evidence type="ECO:0000256" key="6">
    <source>
        <dbReference type="ARBA" id="ARBA00022692"/>
    </source>
</evidence>
<dbReference type="PROSITE" id="PS00216">
    <property type="entry name" value="SUGAR_TRANSPORT_1"/>
    <property type="match status" value="1"/>
</dbReference>